<dbReference type="HOGENOM" id="CLU_2432930_0_0_1"/>
<evidence type="ECO:0000313" key="3">
    <source>
        <dbReference type="Proteomes" id="UP000054538"/>
    </source>
</evidence>
<organism evidence="2 3">
    <name type="scientific">Paxillus rubicundulus Ve08.2h10</name>
    <dbReference type="NCBI Taxonomy" id="930991"/>
    <lineage>
        <taxon>Eukaryota</taxon>
        <taxon>Fungi</taxon>
        <taxon>Dikarya</taxon>
        <taxon>Basidiomycota</taxon>
        <taxon>Agaricomycotina</taxon>
        <taxon>Agaricomycetes</taxon>
        <taxon>Agaricomycetidae</taxon>
        <taxon>Boletales</taxon>
        <taxon>Paxilineae</taxon>
        <taxon>Paxillaceae</taxon>
        <taxon>Paxillus</taxon>
    </lineage>
</organism>
<name>A0A0D0E773_9AGAM</name>
<dbReference type="AlphaFoldDB" id="A0A0D0E773"/>
<evidence type="ECO:0000256" key="1">
    <source>
        <dbReference type="SAM" id="MobiDB-lite"/>
    </source>
</evidence>
<feature type="region of interest" description="Disordered" evidence="1">
    <location>
        <begin position="1"/>
        <end position="20"/>
    </location>
</feature>
<reference evidence="2 3" key="1">
    <citation type="submission" date="2014-04" db="EMBL/GenBank/DDBJ databases">
        <authorList>
            <consortium name="DOE Joint Genome Institute"/>
            <person name="Kuo A."/>
            <person name="Kohler A."/>
            <person name="Jargeat P."/>
            <person name="Nagy L.G."/>
            <person name="Floudas D."/>
            <person name="Copeland A."/>
            <person name="Barry K.W."/>
            <person name="Cichocki N."/>
            <person name="Veneault-Fourrey C."/>
            <person name="LaButti K."/>
            <person name="Lindquist E.A."/>
            <person name="Lipzen A."/>
            <person name="Lundell T."/>
            <person name="Morin E."/>
            <person name="Murat C."/>
            <person name="Sun H."/>
            <person name="Tunlid A."/>
            <person name="Henrissat B."/>
            <person name="Grigoriev I.V."/>
            <person name="Hibbett D.S."/>
            <person name="Martin F."/>
            <person name="Nordberg H.P."/>
            <person name="Cantor M.N."/>
            <person name="Hua S.X."/>
        </authorList>
    </citation>
    <scope>NUCLEOTIDE SEQUENCE [LARGE SCALE GENOMIC DNA]</scope>
    <source>
        <strain evidence="2 3">Ve08.2h10</strain>
    </source>
</reference>
<reference evidence="3" key="2">
    <citation type="submission" date="2015-01" db="EMBL/GenBank/DDBJ databases">
        <title>Evolutionary Origins and Diversification of the Mycorrhizal Mutualists.</title>
        <authorList>
            <consortium name="DOE Joint Genome Institute"/>
            <consortium name="Mycorrhizal Genomics Consortium"/>
            <person name="Kohler A."/>
            <person name="Kuo A."/>
            <person name="Nagy L.G."/>
            <person name="Floudas D."/>
            <person name="Copeland A."/>
            <person name="Barry K.W."/>
            <person name="Cichocki N."/>
            <person name="Veneault-Fourrey C."/>
            <person name="LaButti K."/>
            <person name="Lindquist E.A."/>
            <person name="Lipzen A."/>
            <person name="Lundell T."/>
            <person name="Morin E."/>
            <person name="Murat C."/>
            <person name="Riley R."/>
            <person name="Ohm R."/>
            <person name="Sun H."/>
            <person name="Tunlid A."/>
            <person name="Henrissat B."/>
            <person name="Grigoriev I.V."/>
            <person name="Hibbett D.S."/>
            <person name="Martin F."/>
        </authorList>
    </citation>
    <scope>NUCLEOTIDE SEQUENCE [LARGE SCALE GENOMIC DNA]</scope>
    <source>
        <strain evidence="3">Ve08.2h10</strain>
    </source>
</reference>
<gene>
    <name evidence="2" type="ORF">PAXRUDRAFT_824929</name>
</gene>
<feature type="non-terminal residue" evidence="2">
    <location>
        <position position="91"/>
    </location>
</feature>
<keyword evidence="3" id="KW-1185">Reference proteome</keyword>
<dbReference type="Proteomes" id="UP000054538">
    <property type="component" value="Unassembled WGS sequence"/>
</dbReference>
<proteinExistence type="predicted"/>
<protein>
    <submittedName>
        <fullName evidence="2">Uncharacterized protein</fullName>
    </submittedName>
</protein>
<dbReference type="EMBL" id="KN824936">
    <property type="protein sequence ID" value="KIK97434.1"/>
    <property type="molecule type" value="Genomic_DNA"/>
</dbReference>
<evidence type="ECO:0000313" key="2">
    <source>
        <dbReference type="EMBL" id="KIK97434.1"/>
    </source>
</evidence>
<sequence>MSGNASSLMLSGPGQSGVSNPQSVLAKNCLSIVVCFRKGEITKSLTSILVNEETLHLPDLPFDLIQAIYNTRSQQVCDPYFRMLDHVEEEL</sequence>
<dbReference type="InParanoid" id="A0A0D0E773"/>
<accession>A0A0D0E773</accession>